<dbReference type="InterPro" id="IPR003675">
    <property type="entry name" value="Rce1/LyrA-like_dom"/>
</dbReference>
<feature type="domain" description="CAAX prenyl protease 2/Lysostaphin resistance protein A-like" evidence="2">
    <location>
        <begin position="134"/>
        <end position="226"/>
    </location>
</feature>
<keyword evidence="3" id="KW-0645">Protease</keyword>
<dbReference type="EMBL" id="WUQX01000001">
    <property type="protein sequence ID" value="MXP75006.1"/>
    <property type="molecule type" value="Genomic_DNA"/>
</dbReference>
<dbReference type="Pfam" id="PF02517">
    <property type="entry name" value="Rce1-like"/>
    <property type="match status" value="1"/>
</dbReference>
<feature type="transmembrane region" description="Helical" evidence="1">
    <location>
        <begin position="222"/>
        <end position="245"/>
    </location>
</feature>
<feature type="transmembrane region" description="Helical" evidence="1">
    <location>
        <begin position="191"/>
        <end position="210"/>
    </location>
</feature>
<keyword evidence="1" id="KW-1133">Transmembrane helix</keyword>
<comment type="caution">
    <text evidence="3">The sequence shown here is derived from an EMBL/GenBank/DDBJ whole genome shotgun (WGS) entry which is preliminary data.</text>
</comment>
<dbReference type="GO" id="GO:0080120">
    <property type="term" value="P:CAAX-box protein maturation"/>
    <property type="evidence" value="ECO:0007669"/>
    <property type="project" value="UniProtKB-ARBA"/>
</dbReference>
<feature type="transmembrane region" description="Helical" evidence="1">
    <location>
        <begin position="130"/>
        <end position="148"/>
    </location>
</feature>
<feature type="transmembrane region" description="Helical" evidence="1">
    <location>
        <begin position="169"/>
        <end position="185"/>
    </location>
</feature>
<dbReference type="PANTHER" id="PTHR39430">
    <property type="entry name" value="MEMBRANE-ASSOCIATED PROTEASE-RELATED"/>
    <property type="match status" value="1"/>
</dbReference>
<keyword evidence="1" id="KW-0812">Transmembrane</keyword>
<evidence type="ECO:0000256" key="1">
    <source>
        <dbReference type="SAM" id="Phobius"/>
    </source>
</evidence>
<gene>
    <name evidence="3" type="ORF">GN277_06310</name>
</gene>
<evidence type="ECO:0000259" key="2">
    <source>
        <dbReference type="Pfam" id="PF02517"/>
    </source>
</evidence>
<evidence type="ECO:0000313" key="4">
    <source>
        <dbReference type="Proteomes" id="UP000460412"/>
    </source>
</evidence>
<dbReference type="Proteomes" id="UP000460412">
    <property type="component" value="Unassembled WGS sequence"/>
</dbReference>
<keyword evidence="3" id="KW-0482">Metalloprotease</keyword>
<reference evidence="3 4" key="1">
    <citation type="submission" date="2019-12" db="EMBL/GenBank/DDBJ databases">
        <title>Sporaefaciens musculi gen. nov., sp. nov., a novel bacterium isolated from the caecum of an obese mouse.</title>
        <authorList>
            <person name="Rasmussen T.S."/>
            <person name="Streidl T."/>
            <person name="Hitch T.C.A."/>
            <person name="Wortmann E."/>
            <person name="Deptula P."/>
            <person name="Hansen M."/>
            <person name="Nielsen D.S."/>
            <person name="Clavel T."/>
            <person name="Vogensen F.K."/>
        </authorList>
    </citation>
    <scope>NUCLEOTIDE SEQUENCE [LARGE SCALE GENOMIC DNA]</scope>
    <source>
        <strain evidence="3 4">WCA-9-b2</strain>
    </source>
</reference>
<sequence>MLIKKKMDNLEVTKRRLPDNILVLYIITILLILLGQFLGMLLGFLPFMSSTDIAMTIYMYLSFIGIWILTILYLRFTKKNRPILKTIGRRAFGNNMKNLLIGFVMGFGLNGVCILAAWLNKDISLQYDSLKPIAFVLIFIAVFVQSSAEELVCRGFLYQRLKSSYKHPATAIIGNSLLFAILHLMNEGVTFLSVLNIFIVGILFSFMVYYMDSIWCAMSMHAMWNFTQNIIFGLPNSGIVSPYSVFRLDTSTANNSFAYNVGFGIEGTLFADILLIASCICLYLWGEKHSHS</sequence>
<evidence type="ECO:0000313" key="3">
    <source>
        <dbReference type="EMBL" id="MXP75006.1"/>
    </source>
</evidence>
<keyword evidence="3" id="KW-0378">Hydrolase</keyword>
<dbReference type="PANTHER" id="PTHR39430:SF1">
    <property type="entry name" value="PROTEASE"/>
    <property type="match status" value="1"/>
</dbReference>
<feature type="transmembrane region" description="Helical" evidence="1">
    <location>
        <begin position="21"/>
        <end position="45"/>
    </location>
</feature>
<dbReference type="GO" id="GO:0006508">
    <property type="term" value="P:proteolysis"/>
    <property type="evidence" value="ECO:0007669"/>
    <property type="project" value="UniProtKB-KW"/>
</dbReference>
<proteinExistence type="predicted"/>
<feature type="transmembrane region" description="Helical" evidence="1">
    <location>
        <begin position="257"/>
        <end position="285"/>
    </location>
</feature>
<protein>
    <submittedName>
        <fullName evidence="3">CPBP family intramembrane metalloprotease</fullName>
    </submittedName>
</protein>
<dbReference type="GO" id="GO:0008237">
    <property type="term" value="F:metallopeptidase activity"/>
    <property type="evidence" value="ECO:0007669"/>
    <property type="project" value="UniProtKB-KW"/>
</dbReference>
<accession>A0A7X3MER1</accession>
<keyword evidence="4" id="KW-1185">Reference proteome</keyword>
<feature type="transmembrane region" description="Helical" evidence="1">
    <location>
        <begin position="98"/>
        <end position="118"/>
    </location>
</feature>
<dbReference type="GO" id="GO:0004175">
    <property type="term" value="F:endopeptidase activity"/>
    <property type="evidence" value="ECO:0007669"/>
    <property type="project" value="UniProtKB-ARBA"/>
</dbReference>
<name>A0A7X3MER1_9FIRM</name>
<dbReference type="AlphaFoldDB" id="A0A7X3MER1"/>
<keyword evidence="1" id="KW-0472">Membrane</keyword>
<feature type="transmembrane region" description="Helical" evidence="1">
    <location>
        <begin position="57"/>
        <end position="77"/>
    </location>
</feature>
<organism evidence="3 4">
    <name type="scientific">Sporofaciens musculi</name>
    <dbReference type="NCBI Taxonomy" id="2681861"/>
    <lineage>
        <taxon>Bacteria</taxon>
        <taxon>Bacillati</taxon>
        <taxon>Bacillota</taxon>
        <taxon>Clostridia</taxon>
        <taxon>Lachnospirales</taxon>
        <taxon>Lachnospiraceae</taxon>
        <taxon>Sporofaciens</taxon>
    </lineage>
</organism>
<dbReference type="RefSeq" id="WP_159750323.1">
    <property type="nucleotide sequence ID" value="NZ_WUQX01000001.1"/>
</dbReference>